<accession>A0A930N097</accession>
<evidence type="ECO:0000259" key="2">
    <source>
        <dbReference type="Pfam" id="PF07510"/>
    </source>
</evidence>
<dbReference type="InterPro" id="IPR011089">
    <property type="entry name" value="GmrSD_C"/>
</dbReference>
<dbReference type="PANTHER" id="PTHR35149">
    <property type="entry name" value="SLL5132 PROTEIN"/>
    <property type="match status" value="1"/>
</dbReference>
<evidence type="ECO:0000313" key="3">
    <source>
        <dbReference type="EMBL" id="MBF1384893.1"/>
    </source>
</evidence>
<dbReference type="Proteomes" id="UP000771736">
    <property type="component" value="Unassembled WGS sequence"/>
</dbReference>
<feature type="domain" description="GmrSD restriction endonucleases C-terminal" evidence="2">
    <location>
        <begin position="443"/>
        <end position="560"/>
    </location>
</feature>
<proteinExistence type="predicted"/>
<dbReference type="AlphaFoldDB" id="A0A930N097"/>
<sequence length="612" mass="72728">MKHEISPDKQTVESCLKQKSYYVDFYQREYVWSKETVEILLRDIFYEFELSYNIHKDEELTQEVLDLYNWYYMNVFITNKVDGKVYIVDGQQRLTTLTLIATKLYHIIDDENLKDTLKECIFSKDKFKGDIFCIDNEKRKDVMQSILAETKYQELYKNKTEENLVLRYNDISKFIDDKNLPSEEIKAFTFYFLERLVMVELSIEKDDTPMVFEVINDRGESLKPFEILKGKMIGALGKNDTEAYSEKWDNAISCLNGIQDAFFIDFIKSRFVFKENAKLETALNQAYHRYIFDYNDIADSLQFRKTDKKHIANIKHFIDKDFKYYSKLYAKIRANQNQFLRYDNVINYLSGQYQIIMAACSIDDPIEDEKIDTIAKEIDRLWMLLILNDIYDSNKFQNLCYELNKLLKEKNISEYRSIFDKLIMDAIRDKRNTTPTSVLDYQNFIKKNYSNMNTRSLRYLFARIEKFICEHTNQSMQNDVEYISTKTGNKTGYHIEHILSHNETNKKYFENEEEFEDKRNLLGGLLLLKGVDNISSGNEEYSDKLKTYSSGLIWGHSLCSDFYHANKDFAAFNRSLKEKAISEFKPFDKFDKDALNERSLLLYNLIKVIWEV</sequence>
<feature type="domain" description="GmrSD restriction endonucleases N-terminal" evidence="1">
    <location>
        <begin position="17"/>
        <end position="231"/>
    </location>
</feature>
<reference evidence="3" key="1">
    <citation type="submission" date="2020-04" db="EMBL/GenBank/DDBJ databases">
        <title>Deep metagenomics examines the oral microbiome during advanced dental caries in children, revealing novel taxa and co-occurrences with host molecules.</title>
        <authorList>
            <person name="Baker J.L."/>
            <person name="Morton J.T."/>
            <person name="Dinis M."/>
            <person name="Alvarez R."/>
            <person name="Tran N.C."/>
            <person name="Knight R."/>
            <person name="Edlund A."/>
        </authorList>
    </citation>
    <scope>NUCLEOTIDE SEQUENCE</scope>
    <source>
        <strain evidence="3">JCVI_44_bin.5</strain>
    </source>
</reference>
<organism evidence="3 4">
    <name type="scientific">Prevotella aurantiaca</name>
    <dbReference type="NCBI Taxonomy" id="596085"/>
    <lineage>
        <taxon>Bacteria</taxon>
        <taxon>Pseudomonadati</taxon>
        <taxon>Bacteroidota</taxon>
        <taxon>Bacteroidia</taxon>
        <taxon>Bacteroidales</taxon>
        <taxon>Prevotellaceae</taxon>
        <taxon>Prevotella</taxon>
    </lineage>
</organism>
<protein>
    <submittedName>
        <fullName evidence="3">DUF262 domain-containing protein</fullName>
    </submittedName>
</protein>
<dbReference type="RefSeq" id="WP_273160691.1">
    <property type="nucleotide sequence ID" value="NZ_JABZSJ010000051.1"/>
</dbReference>
<name>A0A930N097_9BACT</name>
<evidence type="ECO:0000313" key="4">
    <source>
        <dbReference type="Proteomes" id="UP000771736"/>
    </source>
</evidence>
<evidence type="ECO:0000259" key="1">
    <source>
        <dbReference type="Pfam" id="PF03235"/>
    </source>
</evidence>
<dbReference type="Pfam" id="PF03235">
    <property type="entry name" value="GmrSD_N"/>
    <property type="match status" value="1"/>
</dbReference>
<gene>
    <name evidence="3" type="ORF">HXN26_08630</name>
</gene>
<dbReference type="InterPro" id="IPR004919">
    <property type="entry name" value="GmrSD_N"/>
</dbReference>
<comment type="caution">
    <text evidence="3">The sequence shown here is derived from an EMBL/GenBank/DDBJ whole genome shotgun (WGS) entry which is preliminary data.</text>
</comment>
<dbReference type="EMBL" id="JABZSJ010000051">
    <property type="protein sequence ID" value="MBF1384893.1"/>
    <property type="molecule type" value="Genomic_DNA"/>
</dbReference>
<dbReference type="Pfam" id="PF07510">
    <property type="entry name" value="GmrSD_C"/>
    <property type="match status" value="1"/>
</dbReference>
<dbReference type="PANTHER" id="PTHR35149:SF1">
    <property type="entry name" value="DUF5655 DOMAIN-CONTAINING PROTEIN"/>
    <property type="match status" value="1"/>
</dbReference>